<dbReference type="Pfam" id="PF00069">
    <property type="entry name" value="Pkinase"/>
    <property type="match status" value="1"/>
</dbReference>
<evidence type="ECO:0000256" key="1">
    <source>
        <dbReference type="ARBA" id="ARBA00022741"/>
    </source>
</evidence>
<evidence type="ECO:0000256" key="4">
    <source>
        <dbReference type="SAM" id="Phobius"/>
    </source>
</evidence>
<dbReference type="GO" id="GO:0004674">
    <property type="term" value="F:protein serine/threonine kinase activity"/>
    <property type="evidence" value="ECO:0007669"/>
    <property type="project" value="UniProtKB-KW"/>
</dbReference>
<dbReference type="InterPro" id="IPR008271">
    <property type="entry name" value="Ser/Thr_kinase_AS"/>
</dbReference>
<feature type="domain" description="Protein kinase" evidence="5">
    <location>
        <begin position="12"/>
        <end position="270"/>
    </location>
</feature>
<reference evidence="6" key="2">
    <citation type="submission" date="2021-04" db="EMBL/GenBank/DDBJ databases">
        <authorList>
            <person name="Gilroy R."/>
        </authorList>
    </citation>
    <scope>NUCLEOTIDE SEQUENCE</scope>
    <source>
        <strain evidence="6">G4-2901</strain>
    </source>
</reference>
<keyword evidence="6" id="KW-0418">Kinase</keyword>
<dbReference type="PROSITE" id="PS00108">
    <property type="entry name" value="PROTEIN_KINASE_ST"/>
    <property type="match status" value="1"/>
</dbReference>
<reference evidence="6" key="1">
    <citation type="journal article" date="2021" name="PeerJ">
        <title>Extensive microbial diversity within the chicken gut microbiome revealed by metagenomics and culture.</title>
        <authorList>
            <person name="Gilroy R."/>
            <person name="Ravi A."/>
            <person name="Getino M."/>
            <person name="Pursley I."/>
            <person name="Horton D.L."/>
            <person name="Alikhan N.F."/>
            <person name="Baker D."/>
            <person name="Gharbi K."/>
            <person name="Hall N."/>
            <person name="Watson M."/>
            <person name="Adriaenssens E.M."/>
            <person name="Foster-Nyarko E."/>
            <person name="Jarju S."/>
            <person name="Secka A."/>
            <person name="Antonio M."/>
            <person name="Oren A."/>
            <person name="Chaudhuri R.R."/>
            <person name="La Ragione R."/>
            <person name="Hildebrand F."/>
            <person name="Pallen M.J."/>
        </authorList>
    </citation>
    <scope>NUCLEOTIDE SEQUENCE</scope>
    <source>
        <strain evidence="6">G4-2901</strain>
    </source>
</reference>
<name>A0A948TE92_9BACT</name>
<dbReference type="CDD" id="cd14014">
    <property type="entry name" value="STKc_PknB_like"/>
    <property type="match status" value="1"/>
</dbReference>
<keyword evidence="6" id="KW-0808">Transferase</keyword>
<gene>
    <name evidence="6" type="ORF">H9777_13930</name>
</gene>
<keyword evidence="4" id="KW-0472">Membrane</keyword>
<accession>A0A948TE92</accession>
<dbReference type="SUPFAM" id="SSF56112">
    <property type="entry name" value="Protein kinase-like (PK-like)"/>
    <property type="match status" value="1"/>
</dbReference>
<dbReference type="InterPro" id="IPR000719">
    <property type="entry name" value="Prot_kinase_dom"/>
</dbReference>
<sequence>MFESGKTIADRYELLKPLGRGGFSEVWLAKDRLTDVNVAIKIYAPGMGLDDAGISLFTQEFSLVFDMNHTNLLHPTHYDCWERMPYLILPFCKNGSAFKYIADGNGISESECWNLLHDVAEGLAYLHAKTPPIIHQDIKPDNILINDENHYMITDFGISARIRSTLRRNKGQDTSGGTLAYMGPERFSSTPTPIMASDIWSLGATIYELMTGMPPYGDHGGILQKNGAEIPLIEADFSQALKDIVYKCLSQAPWDRPTARQIADYTYSYINGDISEDFGTFLAKLEKQNSADVEQKQILESFSNSVKQNNGSDSSNSKSVFLSKLRFGKKTMAIVGVVIIIIVSLTFILGGDEKEASEEAVSEPDLASSILKNDKIYGRLIDEGFEFENMGNTYRMMIDSLPQHNDSVFEDYYIRSLEIYNQVSVVKDSVSEEIFLKAKERISAVEHNLDSAYQIFCERADLMKELGQEEASETFRERAAKIELYINSDKNE</sequence>
<dbReference type="PROSITE" id="PS00107">
    <property type="entry name" value="PROTEIN_KINASE_ATP"/>
    <property type="match status" value="1"/>
</dbReference>
<keyword evidence="4" id="KW-0812">Transmembrane</keyword>
<protein>
    <submittedName>
        <fullName evidence="6">Serine/threonine protein kinase</fullName>
    </submittedName>
</protein>
<dbReference type="GO" id="GO:0005524">
    <property type="term" value="F:ATP binding"/>
    <property type="evidence" value="ECO:0007669"/>
    <property type="project" value="UniProtKB-UniRule"/>
</dbReference>
<keyword evidence="4" id="KW-1133">Transmembrane helix</keyword>
<evidence type="ECO:0000259" key="5">
    <source>
        <dbReference type="PROSITE" id="PS50011"/>
    </source>
</evidence>
<proteinExistence type="predicted"/>
<feature type="transmembrane region" description="Helical" evidence="4">
    <location>
        <begin position="331"/>
        <end position="350"/>
    </location>
</feature>
<keyword evidence="6" id="KW-0723">Serine/threonine-protein kinase</keyword>
<dbReference type="InterPro" id="IPR053235">
    <property type="entry name" value="Ser_Thr_kinase"/>
</dbReference>
<feature type="binding site" evidence="3">
    <location>
        <position position="41"/>
    </location>
    <ligand>
        <name>ATP</name>
        <dbReference type="ChEBI" id="CHEBI:30616"/>
    </ligand>
</feature>
<dbReference type="PROSITE" id="PS50011">
    <property type="entry name" value="PROTEIN_KINASE_DOM"/>
    <property type="match status" value="1"/>
</dbReference>
<dbReference type="SMART" id="SM00220">
    <property type="entry name" value="S_TKc"/>
    <property type="match status" value="1"/>
</dbReference>
<evidence type="ECO:0000313" key="7">
    <source>
        <dbReference type="Proteomes" id="UP000783796"/>
    </source>
</evidence>
<dbReference type="AlphaFoldDB" id="A0A948TE92"/>
<dbReference type="Gene3D" id="1.10.510.10">
    <property type="entry name" value="Transferase(Phosphotransferase) domain 1"/>
    <property type="match status" value="1"/>
</dbReference>
<keyword evidence="2 3" id="KW-0067">ATP-binding</keyword>
<evidence type="ECO:0000313" key="6">
    <source>
        <dbReference type="EMBL" id="MBU3839376.1"/>
    </source>
</evidence>
<dbReference type="InterPro" id="IPR017441">
    <property type="entry name" value="Protein_kinase_ATP_BS"/>
</dbReference>
<dbReference type="GO" id="GO:0005737">
    <property type="term" value="C:cytoplasm"/>
    <property type="evidence" value="ECO:0007669"/>
    <property type="project" value="TreeGrafter"/>
</dbReference>
<keyword evidence="1 3" id="KW-0547">Nucleotide-binding</keyword>
<dbReference type="PANTHER" id="PTHR24361">
    <property type="entry name" value="MITOGEN-ACTIVATED KINASE KINASE KINASE"/>
    <property type="match status" value="1"/>
</dbReference>
<dbReference type="Proteomes" id="UP000783796">
    <property type="component" value="Unassembled WGS sequence"/>
</dbReference>
<evidence type="ECO:0000256" key="3">
    <source>
        <dbReference type="PROSITE-ProRule" id="PRU10141"/>
    </source>
</evidence>
<evidence type="ECO:0000256" key="2">
    <source>
        <dbReference type="ARBA" id="ARBA00022840"/>
    </source>
</evidence>
<comment type="caution">
    <text evidence="6">The sequence shown here is derived from an EMBL/GenBank/DDBJ whole genome shotgun (WGS) entry which is preliminary data.</text>
</comment>
<dbReference type="InterPro" id="IPR011009">
    <property type="entry name" value="Kinase-like_dom_sf"/>
</dbReference>
<dbReference type="EMBL" id="JAHLFW010000112">
    <property type="protein sequence ID" value="MBU3839376.1"/>
    <property type="molecule type" value="Genomic_DNA"/>
</dbReference>
<organism evidence="6 7">
    <name type="scientific">Candidatus Phocaeicola faecigallinarum</name>
    <dbReference type="NCBI Taxonomy" id="2838732"/>
    <lineage>
        <taxon>Bacteria</taxon>
        <taxon>Pseudomonadati</taxon>
        <taxon>Bacteroidota</taxon>
        <taxon>Bacteroidia</taxon>
        <taxon>Bacteroidales</taxon>
        <taxon>Bacteroidaceae</taxon>
        <taxon>Phocaeicola</taxon>
    </lineage>
</organism>